<dbReference type="Proteomes" id="UP001500621">
    <property type="component" value="Unassembled WGS sequence"/>
</dbReference>
<feature type="transmembrane region" description="Helical" evidence="1">
    <location>
        <begin position="6"/>
        <end position="25"/>
    </location>
</feature>
<evidence type="ECO:0008006" key="4">
    <source>
        <dbReference type="Google" id="ProtNLM"/>
    </source>
</evidence>
<name>A0ABP8WSW0_9ACTN</name>
<reference evidence="3" key="1">
    <citation type="journal article" date="2019" name="Int. J. Syst. Evol. Microbiol.">
        <title>The Global Catalogue of Microorganisms (GCM) 10K type strain sequencing project: providing services to taxonomists for standard genome sequencing and annotation.</title>
        <authorList>
            <consortium name="The Broad Institute Genomics Platform"/>
            <consortium name="The Broad Institute Genome Sequencing Center for Infectious Disease"/>
            <person name="Wu L."/>
            <person name="Ma J."/>
        </authorList>
    </citation>
    <scope>NUCLEOTIDE SEQUENCE [LARGE SCALE GENOMIC DNA]</scope>
    <source>
        <strain evidence="3">JCM 18127</strain>
    </source>
</reference>
<protein>
    <recommendedName>
        <fullName evidence="4">AzlD domain-containing protein</fullName>
    </recommendedName>
</protein>
<comment type="caution">
    <text evidence="2">The sequence shown here is derived from an EMBL/GenBank/DDBJ whole genome shotgun (WGS) entry which is preliminary data.</text>
</comment>
<proteinExistence type="predicted"/>
<dbReference type="EMBL" id="BAABIM010000004">
    <property type="protein sequence ID" value="GAA4694902.1"/>
    <property type="molecule type" value="Genomic_DNA"/>
</dbReference>
<dbReference type="InterPro" id="IPR008407">
    <property type="entry name" value="Brnchd-chn_aa_trnsp_AzlD"/>
</dbReference>
<dbReference type="RefSeq" id="WP_345268584.1">
    <property type="nucleotide sequence ID" value="NZ_BAABIM010000004.1"/>
</dbReference>
<evidence type="ECO:0000313" key="3">
    <source>
        <dbReference type="Proteomes" id="UP001500621"/>
    </source>
</evidence>
<keyword evidence="1" id="KW-0472">Membrane</keyword>
<feature type="transmembrane region" description="Helical" evidence="1">
    <location>
        <begin position="37"/>
        <end position="59"/>
    </location>
</feature>
<organism evidence="2 3">
    <name type="scientific">Nocardioides nanhaiensis</name>
    <dbReference type="NCBI Taxonomy" id="1476871"/>
    <lineage>
        <taxon>Bacteria</taxon>
        <taxon>Bacillati</taxon>
        <taxon>Actinomycetota</taxon>
        <taxon>Actinomycetes</taxon>
        <taxon>Propionibacteriales</taxon>
        <taxon>Nocardioidaceae</taxon>
        <taxon>Nocardioides</taxon>
    </lineage>
</organism>
<dbReference type="Pfam" id="PF05437">
    <property type="entry name" value="AzlD"/>
    <property type="match status" value="1"/>
</dbReference>
<accession>A0ABP8WSW0</accession>
<feature type="transmembrane region" description="Helical" evidence="1">
    <location>
        <begin position="79"/>
        <end position="105"/>
    </location>
</feature>
<evidence type="ECO:0000256" key="1">
    <source>
        <dbReference type="SAM" id="Phobius"/>
    </source>
</evidence>
<gene>
    <name evidence="2" type="ORF">GCM10023226_36520</name>
</gene>
<keyword evidence="1" id="KW-0812">Transmembrane</keyword>
<keyword evidence="1" id="KW-1133">Transmembrane helix</keyword>
<sequence>MSAATATWLAVLGAGLGCYLLKLAGLAVPARVLERPGVARVAALLPVALLAALVAVQVFTAPGQDGPRLVVDARAAALLVAAVLLVLRAPFLVVVFTAAAVAAGLRLVT</sequence>
<keyword evidence="3" id="KW-1185">Reference proteome</keyword>
<evidence type="ECO:0000313" key="2">
    <source>
        <dbReference type="EMBL" id="GAA4694902.1"/>
    </source>
</evidence>